<dbReference type="InterPro" id="IPR017871">
    <property type="entry name" value="ABC_transporter-like_CS"/>
</dbReference>
<reference evidence="8" key="2">
    <citation type="journal article" date="2024" name="Nature">
        <title>Anoxygenic phototroph of the Chloroflexota uses a type I reaction centre.</title>
        <authorList>
            <person name="Tsuji J.M."/>
            <person name="Shaw N.A."/>
            <person name="Nagashima S."/>
            <person name="Venkiteswaran J.J."/>
            <person name="Schiff S.L."/>
            <person name="Watanabe T."/>
            <person name="Fukui M."/>
            <person name="Hanada S."/>
            <person name="Tank M."/>
            <person name="Neufeld J.D."/>
        </authorList>
    </citation>
    <scope>NUCLEOTIDE SEQUENCE</scope>
    <source>
        <strain evidence="8">L227-S17</strain>
    </source>
</reference>
<dbReference type="Gene3D" id="3.40.50.300">
    <property type="entry name" value="P-loop containing nucleotide triphosphate hydrolases"/>
    <property type="match status" value="1"/>
</dbReference>
<evidence type="ECO:0000313" key="9">
    <source>
        <dbReference type="Proteomes" id="UP000521676"/>
    </source>
</evidence>
<dbReference type="SMART" id="SM00382">
    <property type="entry name" value="AAA"/>
    <property type="match status" value="1"/>
</dbReference>
<dbReference type="FunFam" id="3.40.50.300:FF:000016">
    <property type="entry name" value="Oligopeptide ABC transporter ATP-binding component"/>
    <property type="match status" value="1"/>
</dbReference>
<proteinExistence type="inferred from homology"/>
<evidence type="ECO:0000256" key="1">
    <source>
        <dbReference type="ARBA" id="ARBA00005417"/>
    </source>
</evidence>
<accession>A0A8T7LQG3</accession>
<dbReference type="PROSITE" id="PS00211">
    <property type="entry name" value="ABC_TRANSPORTER_1"/>
    <property type="match status" value="1"/>
</dbReference>
<dbReference type="PANTHER" id="PTHR43776:SF7">
    <property type="entry name" value="D,D-DIPEPTIDE TRANSPORT ATP-BINDING PROTEIN DDPF-RELATED"/>
    <property type="match status" value="1"/>
</dbReference>
<evidence type="ECO:0000256" key="2">
    <source>
        <dbReference type="ARBA" id="ARBA00022448"/>
    </source>
</evidence>
<evidence type="ECO:0000256" key="3">
    <source>
        <dbReference type="ARBA" id="ARBA00022741"/>
    </source>
</evidence>
<dbReference type="AlphaFoldDB" id="A0A8T7LQG3"/>
<dbReference type="InterPro" id="IPR003593">
    <property type="entry name" value="AAA+_ATPase"/>
</dbReference>
<dbReference type="EMBL" id="JACATZ010000001">
    <property type="protein sequence ID" value="NWJ44254.1"/>
    <property type="molecule type" value="Genomic_DNA"/>
</dbReference>
<dbReference type="Pfam" id="PF00005">
    <property type="entry name" value="ABC_tran"/>
    <property type="match status" value="1"/>
</dbReference>
<dbReference type="GO" id="GO:0055085">
    <property type="term" value="P:transmembrane transport"/>
    <property type="evidence" value="ECO:0007669"/>
    <property type="project" value="UniProtKB-ARBA"/>
</dbReference>
<keyword evidence="4 7" id="KW-0067">ATP-binding</keyword>
<dbReference type="CDD" id="cd03257">
    <property type="entry name" value="ABC_NikE_OppD_transporters"/>
    <property type="match status" value="1"/>
</dbReference>
<dbReference type="InterPro" id="IPR003439">
    <property type="entry name" value="ABC_transporter-like_ATP-bd"/>
</dbReference>
<dbReference type="GO" id="GO:0005524">
    <property type="term" value="F:ATP binding"/>
    <property type="evidence" value="ECO:0007669"/>
    <property type="project" value="UniProtKB-KW"/>
</dbReference>
<dbReference type="Proteomes" id="UP001431572">
    <property type="component" value="Chromosome 1"/>
</dbReference>
<organism evidence="7 9">
    <name type="scientific">Candidatus Chlorohelix allophototropha</name>
    <dbReference type="NCBI Taxonomy" id="3003348"/>
    <lineage>
        <taxon>Bacteria</taxon>
        <taxon>Bacillati</taxon>
        <taxon>Chloroflexota</taxon>
        <taxon>Chloroflexia</taxon>
        <taxon>Candidatus Chloroheliales</taxon>
        <taxon>Candidatus Chloroheliaceae</taxon>
        <taxon>Candidatus Chlorohelix</taxon>
    </lineage>
</organism>
<gene>
    <name evidence="7" type="ORF">HXX08_00100</name>
    <name evidence="8" type="ORF">OZ401_001940</name>
</gene>
<keyword evidence="3" id="KW-0547">Nucleotide-binding</keyword>
<dbReference type="SUPFAM" id="SSF52540">
    <property type="entry name" value="P-loop containing nucleoside triphosphate hydrolases"/>
    <property type="match status" value="1"/>
</dbReference>
<dbReference type="EMBL" id="CP128399">
    <property type="protein sequence ID" value="WJW66151.1"/>
    <property type="molecule type" value="Genomic_DNA"/>
</dbReference>
<dbReference type="NCBIfam" id="TIGR01727">
    <property type="entry name" value="oligo_HPY"/>
    <property type="match status" value="1"/>
</dbReference>
<dbReference type="NCBIfam" id="NF008453">
    <property type="entry name" value="PRK11308.1"/>
    <property type="match status" value="1"/>
</dbReference>
<dbReference type="GO" id="GO:0016887">
    <property type="term" value="F:ATP hydrolysis activity"/>
    <property type="evidence" value="ECO:0007669"/>
    <property type="project" value="InterPro"/>
</dbReference>
<dbReference type="InterPro" id="IPR027417">
    <property type="entry name" value="P-loop_NTPase"/>
</dbReference>
<dbReference type="RefSeq" id="WP_341468032.1">
    <property type="nucleotide sequence ID" value="NZ_CP128399.1"/>
</dbReference>
<dbReference type="Pfam" id="PF08352">
    <property type="entry name" value="oligo_HPY"/>
    <property type="match status" value="1"/>
</dbReference>
<dbReference type="PROSITE" id="PS50893">
    <property type="entry name" value="ABC_TRANSPORTER_2"/>
    <property type="match status" value="1"/>
</dbReference>
<dbReference type="PANTHER" id="PTHR43776">
    <property type="entry name" value="TRANSPORT ATP-BINDING PROTEIN"/>
    <property type="match status" value="1"/>
</dbReference>
<evidence type="ECO:0000256" key="5">
    <source>
        <dbReference type="SAM" id="MobiDB-lite"/>
    </source>
</evidence>
<dbReference type="GO" id="GO:0015833">
    <property type="term" value="P:peptide transport"/>
    <property type="evidence" value="ECO:0007669"/>
    <property type="project" value="InterPro"/>
</dbReference>
<evidence type="ECO:0000313" key="7">
    <source>
        <dbReference type="EMBL" id="NWJ44254.1"/>
    </source>
</evidence>
<evidence type="ECO:0000313" key="8">
    <source>
        <dbReference type="EMBL" id="WJW66151.1"/>
    </source>
</evidence>
<dbReference type="Proteomes" id="UP000521676">
    <property type="component" value="Unassembled WGS sequence"/>
</dbReference>
<dbReference type="InterPro" id="IPR050319">
    <property type="entry name" value="ABC_transp_ATP-bind"/>
</dbReference>
<reference evidence="7 9" key="1">
    <citation type="submission" date="2020-06" db="EMBL/GenBank/DDBJ databases">
        <title>Anoxygenic phototrophic Chloroflexota member uses a Type I reaction center.</title>
        <authorList>
            <person name="Tsuji J.M."/>
            <person name="Shaw N.A."/>
            <person name="Nagashima S."/>
            <person name="Venkiteswaran J."/>
            <person name="Schiff S.L."/>
            <person name="Hanada S."/>
            <person name="Tank M."/>
            <person name="Neufeld J.D."/>
        </authorList>
    </citation>
    <scope>NUCLEOTIDE SEQUENCE [LARGE SCALE GENOMIC DNA]</scope>
    <source>
        <strain evidence="7">L227-S17</strain>
    </source>
</reference>
<keyword evidence="2" id="KW-0813">Transport</keyword>
<keyword evidence="10" id="KW-1185">Reference proteome</keyword>
<sequence length="374" mass="41088">MEDKNKDNSNKSLNIEAKAVKSKADGSADAGSVPPNSDILLSIRNLKVHFPITRGIIFQHKVGAVRAVDGVSFDVKRGETLGLVGESGCGKSTTGRAILRLNNPTSGQMYFNGEDITLIKGKNLKQMRRNMTMIFQDPYASLNPRMTVSNIISEPLIIHGLASGKARQERVEQLLEQVGLSKYFTNRYPHEFSGGQRQRIGIARALAANPSFIVADEPVSALDVSIQAQIVNLMEDLQAKYGLTYLIVAHDLSVVRHISDRVAVMYLGKIVELSDRDELYYRPSHPYTVALLSAVPIPDPKIEKKRHRIILTGDVPSPVNPPDGCRFHTRCPLAQKICREVEPEFHDIGGGHFSACHFAEDVASGAVKVTSAKL</sequence>
<feature type="region of interest" description="Disordered" evidence="5">
    <location>
        <begin position="1"/>
        <end position="32"/>
    </location>
</feature>
<evidence type="ECO:0000259" key="6">
    <source>
        <dbReference type="PROSITE" id="PS50893"/>
    </source>
</evidence>
<evidence type="ECO:0000256" key="4">
    <source>
        <dbReference type="ARBA" id="ARBA00022840"/>
    </source>
</evidence>
<name>A0A8T7LQG3_9CHLR</name>
<protein>
    <submittedName>
        <fullName evidence="7">Dipeptide ABC transporter ATP-binding protein</fullName>
    </submittedName>
</protein>
<feature type="domain" description="ABC transporter" evidence="6">
    <location>
        <begin position="43"/>
        <end position="292"/>
    </location>
</feature>
<dbReference type="InterPro" id="IPR013563">
    <property type="entry name" value="Oligopep_ABC_C"/>
</dbReference>
<evidence type="ECO:0000313" key="10">
    <source>
        <dbReference type="Proteomes" id="UP001431572"/>
    </source>
</evidence>
<comment type="similarity">
    <text evidence="1">Belongs to the ABC transporter superfamily.</text>
</comment>